<dbReference type="AlphaFoldDB" id="A0A2S3VY63"/>
<dbReference type="OrthoDB" id="7595983at2"/>
<reference evidence="1 2" key="1">
    <citation type="submission" date="2018-01" db="EMBL/GenBank/DDBJ databases">
        <title>Draft Genome Sequence of Komagataeibacter maltaceti LMG 1529, a Vinegar Producing Acetic Acid Bacterium Isolated from Malt Vinegar Brewery Acetifiers.</title>
        <authorList>
            <person name="Zhang Q."/>
            <person name="Hollensteiner J."/>
            <person name="Poehlein A."/>
            <person name="Daniel R."/>
        </authorList>
    </citation>
    <scope>NUCLEOTIDE SEQUENCE [LARGE SCALE GENOMIC DNA]</scope>
    <source>
        <strain evidence="1 2">LMG 1529</strain>
    </source>
</reference>
<proteinExistence type="predicted"/>
<dbReference type="EMBL" id="POTC01000058">
    <property type="protein sequence ID" value="POF61574.1"/>
    <property type="molecule type" value="Genomic_DNA"/>
</dbReference>
<dbReference type="RefSeq" id="WP_110096260.1">
    <property type="nucleotide sequence ID" value="NZ_NKUE01000038.1"/>
</dbReference>
<sequence>MNTDPFRLRVLKAITAALKDITPANGYATDLSDYVPSGDSTTVSRIYRGLDWPPSTNVQPVITLLDRHISKTEQLAEALGIYTGALTKPVLPFDSCDQVNAWHIRLKGFAEDDPVNPTDNAAVLLSDVRKRLLIERQRAHPVQIRQPDPLGMGLVSANGSGNAIVDLLVGRGEVRPGNTTYSHVYWHLDLVLSLAENGMSPYA</sequence>
<accession>A0A2S3VY63</accession>
<keyword evidence="2" id="KW-1185">Reference proteome</keyword>
<evidence type="ECO:0000313" key="2">
    <source>
        <dbReference type="Proteomes" id="UP000237344"/>
    </source>
</evidence>
<name>A0A2S3VY63_9PROT</name>
<evidence type="ECO:0000313" key="1">
    <source>
        <dbReference type="EMBL" id="POF61574.1"/>
    </source>
</evidence>
<gene>
    <name evidence="1" type="ORF">KMAL_27930</name>
</gene>
<dbReference type="Proteomes" id="UP000237344">
    <property type="component" value="Unassembled WGS sequence"/>
</dbReference>
<protein>
    <submittedName>
        <fullName evidence="1">Uncharacterized protein</fullName>
    </submittedName>
</protein>
<comment type="caution">
    <text evidence="1">The sequence shown here is derived from an EMBL/GenBank/DDBJ whole genome shotgun (WGS) entry which is preliminary data.</text>
</comment>
<organism evidence="1 2">
    <name type="scientific">Novacetimonas maltaceti</name>
    <dbReference type="NCBI Taxonomy" id="1203393"/>
    <lineage>
        <taxon>Bacteria</taxon>
        <taxon>Pseudomonadati</taxon>
        <taxon>Pseudomonadota</taxon>
        <taxon>Alphaproteobacteria</taxon>
        <taxon>Acetobacterales</taxon>
        <taxon>Acetobacteraceae</taxon>
        <taxon>Novacetimonas</taxon>
    </lineage>
</organism>